<feature type="chain" id="PRO_5035328399" evidence="1">
    <location>
        <begin position="23"/>
        <end position="98"/>
    </location>
</feature>
<dbReference type="AlphaFoldDB" id="A0A8J6QY04"/>
<evidence type="ECO:0000313" key="2">
    <source>
        <dbReference type="EMBL" id="MBD0836559.1"/>
    </source>
</evidence>
<protein>
    <submittedName>
        <fullName evidence="2">Uncharacterized protein</fullName>
    </submittedName>
</protein>
<reference evidence="2" key="2">
    <citation type="submission" date="2020-09" db="EMBL/GenBank/DDBJ databases">
        <authorList>
            <person name="Wu Z."/>
        </authorList>
    </citation>
    <scope>NUCLEOTIDE SEQUENCE</scope>
    <source>
        <strain evidence="2">SC17</strain>
    </source>
</reference>
<keyword evidence="3" id="KW-1185">Reference proteome</keyword>
<organism evidence="2 3">
    <name type="scientific">Aestuariibaculum suncheonense</name>
    <dbReference type="NCBI Taxonomy" id="1028745"/>
    <lineage>
        <taxon>Bacteria</taxon>
        <taxon>Pseudomonadati</taxon>
        <taxon>Bacteroidota</taxon>
        <taxon>Flavobacteriia</taxon>
        <taxon>Flavobacteriales</taxon>
        <taxon>Flavobacteriaceae</taxon>
    </lineage>
</organism>
<dbReference type="EMBL" id="JACVXC010000006">
    <property type="protein sequence ID" value="MBD0836559.1"/>
    <property type="molecule type" value="Genomic_DNA"/>
</dbReference>
<reference evidence="2" key="1">
    <citation type="journal article" date="2013" name="Int. J. Syst. Evol. Microbiol.">
        <title>Aestuariibaculum suncheonense gen. nov., sp. nov., a marine bacterium of the family Flavobacteriaceae isolated from a tidal flat and emended descriptions of the genera Gaetbulibacter and Tamlana.</title>
        <authorList>
            <person name="Jeong S.H."/>
            <person name="Park M.S."/>
            <person name="Jin H.M."/>
            <person name="Lee K."/>
            <person name="Park W."/>
            <person name="Jeon C.O."/>
        </authorList>
    </citation>
    <scope>NUCLEOTIDE SEQUENCE</scope>
    <source>
        <strain evidence="2">SC17</strain>
    </source>
</reference>
<comment type="caution">
    <text evidence="2">The sequence shown here is derived from an EMBL/GenBank/DDBJ whole genome shotgun (WGS) entry which is preliminary data.</text>
</comment>
<dbReference type="Proteomes" id="UP000602057">
    <property type="component" value="Unassembled WGS sequence"/>
</dbReference>
<proteinExistence type="predicted"/>
<gene>
    <name evidence="2" type="ORF">ICJ84_14055</name>
</gene>
<evidence type="ECO:0000313" key="3">
    <source>
        <dbReference type="Proteomes" id="UP000602057"/>
    </source>
</evidence>
<keyword evidence="1" id="KW-0732">Signal</keyword>
<dbReference type="RefSeq" id="WP_188217052.1">
    <property type="nucleotide sequence ID" value="NZ_BAABGH010000002.1"/>
</dbReference>
<name>A0A8J6QY04_9FLAO</name>
<feature type="signal peptide" evidence="1">
    <location>
        <begin position="1"/>
        <end position="22"/>
    </location>
</feature>
<sequence length="98" mass="10972">MFKRAIAICFTTLFMALITAPAVVVVLDDTIDTSIFYSLSEEEEHGKCKSLVSPFSLQTHDGIMNFTIGNTPSYTYRFKTYPIPHLNLVSPPPEQSIL</sequence>
<accession>A0A8J6QY04</accession>
<evidence type="ECO:0000256" key="1">
    <source>
        <dbReference type="SAM" id="SignalP"/>
    </source>
</evidence>